<feature type="domain" description="Cullin N-terminal" evidence="3">
    <location>
        <begin position="23"/>
        <end position="220"/>
    </location>
</feature>
<comment type="caution">
    <text evidence="4">The sequence shown here is derived from an EMBL/GenBank/DDBJ whole genome shotgun (WGS) entry which is preliminary data.</text>
</comment>
<dbReference type="FunFam" id="1.20.1310.10:FF:000019">
    <property type="entry name" value="Cullin 1"/>
    <property type="match status" value="1"/>
</dbReference>
<dbReference type="EMBL" id="CAJNOU010004101">
    <property type="protein sequence ID" value="CAF1426681.1"/>
    <property type="molecule type" value="Genomic_DNA"/>
</dbReference>
<protein>
    <recommendedName>
        <fullName evidence="3">Cullin N-terminal domain-containing protein</fullName>
    </recommendedName>
</protein>
<dbReference type="Proteomes" id="UP000663889">
    <property type="component" value="Unassembled WGS sequence"/>
</dbReference>
<dbReference type="SUPFAM" id="SSF74788">
    <property type="entry name" value="Cullin repeat-like"/>
    <property type="match status" value="1"/>
</dbReference>
<dbReference type="GO" id="GO:0006511">
    <property type="term" value="P:ubiquitin-dependent protein catabolic process"/>
    <property type="evidence" value="ECO:0007669"/>
    <property type="project" value="InterPro"/>
</dbReference>
<sequence>DLGFEGNLPGSNNSPQMTLSTLAIYRDYFEKQFLADVEEFYRQQAIILRAHNSVTGYLDKVVQHPNGGVRRVAPVLHSSELKSLINNVENVLIRDQLEAIYIETNELLIEEKYSELPSLFKLVSQIRSALDELKKIVGEHIYQKGIDAIERVSGNAINNPTLYVETILDIRKKYFTVLQEIFNNEKTLIVVLDHACGKFINNNAVTVAAGNTTKSPELLA</sequence>
<evidence type="ECO:0000259" key="3">
    <source>
        <dbReference type="Pfam" id="PF00888"/>
    </source>
</evidence>
<dbReference type="AlphaFoldDB" id="A0A815MXU9"/>
<dbReference type="InterPro" id="IPR016159">
    <property type="entry name" value="Cullin_repeat-like_dom_sf"/>
</dbReference>
<accession>A0A815MXU9</accession>
<dbReference type="Gene3D" id="1.20.1310.10">
    <property type="entry name" value="Cullin Repeats"/>
    <property type="match status" value="2"/>
</dbReference>
<dbReference type="Pfam" id="PF00888">
    <property type="entry name" value="Cullin"/>
    <property type="match status" value="1"/>
</dbReference>
<organism evidence="4 5">
    <name type="scientific">Rotaria sordida</name>
    <dbReference type="NCBI Taxonomy" id="392033"/>
    <lineage>
        <taxon>Eukaryota</taxon>
        <taxon>Metazoa</taxon>
        <taxon>Spiralia</taxon>
        <taxon>Gnathifera</taxon>
        <taxon>Rotifera</taxon>
        <taxon>Eurotatoria</taxon>
        <taxon>Bdelloidea</taxon>
        <taxon>Philodinida</taxon>
        <taxon>Philodinidae</taxon>
        <taxon>Rotaria</taxon>
    </lineage>
</organism>
<name>A0A815MXU9_9BILA</name>
<evidence type="ECO:0000256" key="1">
    <source>
        <dbReference type="ARBA" id="ARBA00006019"/>
    </source>
</evidence>
<keyword evidence="2" id="KW-0833">Ubl conjugation pathway</keyword>
<dbReference type="GO" id="GO:0031625">
    <property type="term" value="F:ubiquitin protein ligase binding"/>
    <property type="evidence" value="ECO:0007669"/>
    <property type="project" value="InterPro"/>
</dbReference>
<dbReference type="InterPro" id="IPR045093">
    <property type="entry name" value="Cullin"/>
</dbReference>
<evidence type="ECO:0000313" key="5">
    <source>
        <dbReference type="Proteomes" id="UP000663889"/>
    </source>
</evidence>
<dbReference type="InterPro" id="IPR001373">
    <property type="entry name" value="Cullin_N"/>
</dbReference>
<gene>
    <name evidence="4" type="ORF">SEV965_LOCUS32537</name>
</gene>
<feature type="non-terminal residue" evidence="4">
    <location>
        <position position="1"/>
    </location>
</feature>
<dbReference type="PANTHER" id="PTHR11932">
    <property type="entry name" value="CULLIN"/>
    <property type="match status" value="1"/>
</dbReference>
<evidence type="ECO:0000313" key="4">
    <source>
        <dbReference type="EMBL" id="CAF1426681.1"/>
    </source>
</evidence>
<proteinExistence type="inferred from homology"/>
<reference evidence="4" key="1">
    <citation type="submission" date="2021-02" db="EMBL/GenBank/DDBJ databases">
        <authorList>
            <person name="Nowell W R."/>
        </authorList>
    </citation>
    <scope>NUCLEOTIDE SEQUENCE</scope>
</reference>
<evidence type="ECO:0000256" key="2">
    <source>
        <dbReference type="ARBA" id="ARBA00022786"/>
    </source>
</evidence>
<comment type="similarity">
    <text evidence="1">Belongs to the cullin family.</text>
</comment>